<feature type="transmembrane region" description="Helical" evidence="6">
    <location>
        <begin position="283"/>
        <end position="302"/>
    </location>
</feature>
<proteinExistence type="inferred from homology"/>
<gene>
    <name evidence="7" type="ORF">EK386_07735</name>
</gene>
<dbReference type="GO" id="GO:0005886">
    <property type="term" value="C:plasma membrane"/>
    <property type="evidence" value="ECO:0007669"/>
    <property type="project" value="UniProtKB-SubCell"/>
</dbReference>
<dbReference type="InterPro" id="IPR004995">
    <property type="entry name" value="Spore_Ger"/>
</dbReference>
<evidence type="ECO:0000256" key="5">
    <source>
        <dbReference type="SAM" id="MobiDB-lite"/>
    </source>
</evidence>
<evidence type="ECO:0000313" key="7">
    <source>
        <dbReference type="EMBL" id="RUL54010.1"/>
    </source>
</evidence>
<reference evidence="7 8" key="1">
    <citation type="submission" date="2018-12" db="EMBL/GenBank/DDBJ databases">
        <title>Lysinibacillus antri sp. nov., isolated from a cave soil.</title>
        <authorList>
            <person name="Narsing Rao M.P."/>
            <person name="Zhang H."/>
            <person name="Dong Z.-Y."/>
            <person name="Niu X.-K."/>
            <person name="Zhang K."/>
            <person name="Fang B.-Z."/>
            <person name="Kang Y.-Q."/>
            <person name="Xiao M."/>
            <person name="Li W.-J."/>
        </authorList>
    </citation>
    <scope>NUCLEOTIDE SEQUENCE [LARGE SCALE GENOMIC DNA]</scope>
    <source>
        <strain evidence="7 8">SYSU K30002</strain>
    </source>
</reference>
<evidence type="ECO:0000313" key="8">
    <source>
        <dbReference type="Proteomes" id="UP000287910"/>
    </source>
</evidence>
<feature type="transmembrane region" description="Helical" evidence="6">
    <location>
        <begin position="405"/>
        <end position="431"/>
    </location>
</feature>
<dbReference type="PIRSF" id="PIRSF005690">
    <property type="entry name" value="GerBA"/>
    <property type="match status" value="1"/>
</dbReference>
<feature type="transmembrane region" description="Helical" evidence="6">
    <location>
        <begin position="241"/>
        <end position="262"/>
    </location>
</feature>
<organism evidence="7 8">
    <name type="scientific">Lysinibacillus antri</name>
    <dbReference type="NCBI Taxonomy" id="2498145"/>
    <lineage>
        <taxon>Bacteria</taxon>
        <taxon>Bacillati</taxon>
        <taxon>Bacillota</taxon>
        <taxon>Bacilli</taxon>
        <taxon>Bacillales</taxon>
        <taxon>Bacillaceae</taxon>
        <taxon>Lysinibacillus</taxon>
    </lineage>
</organism>
<protein>
    <submittedName>
        <fullName evidence="7">Spore germination protein</fullName>
    </submittedName>
</protein>
<dbReference type="Proteomes" id="UP000287910">
    <property type="component" value="Unassembled WGS sequence"/>
</dbReference>
<sequence length="487" mass="55046">MDQEEPLIHNITTLKQLFKNSADVLFNEFTFHQSNVFFIKCDAMVDQTMLYTVVLPTIEKLYENDDDINMQAKIEGLPIPELKKVKSTDEIISLVYSGNLLMYFEDCQLLYTSNISRKPNRSPEDTSMEAIVKGTRDNFIEDLSTNIALIRKRVPTNSLCVEKMEIGKRSKTQIAILYFDDIANKDILTELKKQLQKIDTDIVLSPDSLMEHVNKKNWLLPTTHATARADFAIQSLVRGRYMLMVDGASYAIITPSNFFLLLKTAEDYENPVAFSTFERLLRLIGIFIGVTLPAFWLALTLFHQDQLPFQLLATVVVANRGLPFPAVLEMLVLLIMFEMFREAGMRLPTKLGGTISVVGGIIIGDAAIRSGITSPAMVVIIAISTIASFTIANQSLVTMVSLVRIFFILLTSIFGLFGFFICLYLTVLYIANMRIFGTPYLNLTADLSWSTVKKTLFRSRKDKYNQRPNMLDPQDQQRISSGGKTNE</sequence>
<dbReference type="Pfam" id="PF03323">
    <property type="entry name" value="GerA"/>
    <property type="match status" value="1"/>
</dbReference>
<dbReference type="EMBL" id="RYYR01000008">
    <property type="protein sequence ID" value="RUL54010.1"/>
    <property type="molecule type" value="Genomic_DNA"/>
</dbReference>
<feature type="compositionally biased region" description="Polar residues" evidence="5">
    <location>
        <begin position="474"/>
        <end position="487"/>
    </location>
</feature>
<evidence type="ECO:0000256" key="6">
    <source>
        <dbReference type="SAM" id="Phobius"/>
    </source>
</evidence>
<feature type="transmembrane region" description="Helical" evidence="6">
    <location>
        <begin position="322"/>
        <end position="339"/>
    </location>
</feature>
<comment type="subcellular location">
    <subcellularLocation>
        <location evidence="4">Cell membrane</location>
    </subcellularLocation>
    <subcellularLocation>
        <location evidence="1">Membrane</location>
        <topology evidence="1">Multi-pass membrane protein</topology>
    </subcellularLocation>
</comment>
<comment type="similarity">
    <text evidence="2 4">Belongs to the GerABKA family.</text>
</comment>
<dbReference type="RefSeq" id="WP_126658593.1">
    <property type="nucleotide sequence ID" value="NZ_RYYR01000008.1"/>
</dbReference>
<keyword evidence="3 4" id="KW-0472">Membrane</keyword>
<dbReference type="PANTHER" id="PTHR22550:SF5">
    <property type="entry name" value="LEUCINE ZIPPER PROTEIN 4"/>
    <property type="match status" value="1"/>
</dbReference>
<keyword evidence="6" id="KW-0812">Transmembrane</keyword>
<evidence type="ECO:0000256" key="2">
    <source>
        <dbReference type="ARBA" id="ARBA00005278"/>
    </source>
</evidence>
<feature type="transmembrane region" description="Helical" evidence="6">
    <location>
        <begin position="351"/>
        <end position="368"/>
    </location>
</feature>
<feature type="transmembrane region" description="Helical" evidence="6">
    <location>
        <begin position="374"/>
        <end position="393"/>
    </location>
</feature>
<dbReference type="InterPro" id="IPR050768">
    <property type="entry name" value="UPF0353/GerABKA_families"/>
</dbReference>
<accession>A0A432LCY8</accession>
<evidence type="ECO:0000256" key="1">
    <source>
        <dbReference type="ARBA" id="ARBA00004141"/>
    </source>
</evidence>
<comment type="caution">
    <text evidence="7">The sequence shown here is derived from an EMBL/GenBank/DDBJ whole genome shotgun (WGS) entry which is preliminary data.</text>
</comment>
<dbReference type="PANTHER" id="PTHR22550">
    <property type="entry name" value="SPORE GERMINATION PROTEIN"/>
    <property type="match status" value="1"/>
</dbReference>
<keyword evidence="8" id="KW-1185">Reference proteome</keyword>
<name>A0A432LCY8_9BACI</name>
<dbReference type="GO" id="GO:0009847">
    <property type="term" value="P:spore germination"/>
    <property type="evidence" value="ECO:0007669"/>
    <property type="project" value="UniProtKB-UniRule"/>
</dbReference>
<evidence type="ECO:0000256" key="4">
    <source>
        <dbReference type="PIRNR" id="PIRNR005690"/>
    </source>
</evidence>
<dbReference type="AlphaFoldDB" id="A0A432LCY8"/>
<feature type="region of interest" description="Disordered" evidence="5">
    <location>
        <begin position="465"/>
        <end position="487"/>
    </location>
</feature>
<evidence type="ECO:0000256" key="3">
    <source>
        <dbReference type="ARBA" id="ARBA00023136"/>
    </source>
</evidence>
<keyword evidence="6" id="KW-1133">Transmembrane helix</keyword>